<evidence type="ECO:0000313" key="2">
    <source>
        <dbReference type="Proteomes" id="UP001062846"/>
    </source>
</evidence>
<dbReference type="EMBL" id="CM046390">
    <property type="protein sequence ID" value="KAI8562214.1"/>
    <property type="molecule type" value="Genomic_DNA"/>
</dbReference>
<sequence length="202" mass="23135">MVEEESTPVARPDHVERVEFMPPLGSSSHEPIMSSALVEYVGPERLAQLMREAPHVVEVVEKAREERLAEIARWNEEQRLIREAEARAQEAEPEQAEVAQEEGLWMNEVAVTLANVIKGEARRAFVAETYTPPEPHVFIPSGAEGYHPLRRDYNEEDVLRDRDRHLSRGWAQVYPQLCFNFPSLLSLAPLYLIMHACELLLE</sequence>
<dbReference type="Proteomes" id="UP001062846">
    <property type="component" value="Chromosome 3"/>
</dbReference>
<keyword evidence="2" id="KW-1185">Reference proteome</keyword>
<gene>
    <name evidence="1" type="ORF">RHMOL_Rhmol03G0017300</name>
</gene>
<name>A0ACC0PAJ4_RHOML</name>
<proteinExistence type="predicted"/>
<comment type="caution">
    <text evidence="1">The sequence shown here is derived from an EMBL/GenBank/DDBJ whole genome shotgun (WGS) entry which is preliminary data.</text>
</comment>
<organism evidence="1 2">
    <name type="scientific">Rhododendron molle</name>
    <name type="common">Chinese azalea</name>
    <name type="synonym">Azalea mollis</name>
    <dbReference type="NCBI Taxonomy" id="49168"/>
    <lineage>
        <taxon>Eukaryota</taxon>
        <taxon>Viridiplantae</taxon>
        <taxon>Streptophyta</taxon>
        <taxon>Embryophyta</taxon>
        <taxon>Tracheophyta</taxon>
        <taxon>Spermatophyta</taxon>
        <taxon>Magnoliopsida</taxon>
        <taxon>eudicotyledons</taxon>
        <taxon>Gunneridae</taxon>
        <taxon>Pentapetalae</taxon>
        <taxon>asterids</taxon>
        <taxon>Ericales</taxon>
        <taxon>Ericaceae</taxon>
        <taxon>Ericoideae</taxon>
        <taxon>Rhodoreae</taxon>
        <taxon>Rhododendron</taxon>
    </lineage>
</organism>
<evidence type="ECO:0000313" key="1">
    <source>
        <dbReference type="EMBL" id="KAI8562214.1"/>
    </source>
</evidence>
<protein>
    <submittedName>
        <fullName evidence="1">Uncharacterized protein</fullName>
    </submittedName>
</protein>
<accession>A0ACC0PAJ4</accession>
<reference evidence="1" key="1">
    <citation type="submission" date="2022-02" db="EMBL/GenBank/DDBJ databases">
        <title>Plant Genome Project.</title>
        <authorList>
            <person name="Zhang R.-G."/>
        </authorList>
    </citation>
    <scope>NUCLEOTIDE SEQUENCE</scope>
    <source>
        <strain evidence="1">AT1</strain>
    </source>
</reference>